<name>A0A0W1AYK7_9BACL</name>
<dbReference type="PANTHER" id="PTHR43280:SF2">
    <property type="entry name" value="HTH-TYPE TRANSCRIPTIONAL REGULATOR EXSA"/>
    <property type="match status" value="1"/>
</dbReference>
<evidence type="ECO:0000256" key="2">
    <source>
        <dbReference type="ARBA" id="ARBA00023125"/>
    </source>
</evidence>
<dbReference type="SMART" id="SM00342">
    <property type="entry name" value="HTH_ARAC"/>
    <property type="match status" value="1"/>
</dbReference>
<feature type="coiled-coil region" evidence="5">
    <location>
        <begin position="108"/>
        <end position="135"/>
    </location>
</feature>
<keyword evidence="9" id="KW-1185">Reference proteome</keyword>
<dbReference type="PRINTS" id="PR00032">
    <property type="entry name" value="HTHARAC"/>
</dbReference>
<evidence type="ECO:0000313" key="9">
    <source>
        <dbReference type="Proteomes" id="UP000054709"/>
    </source>
</evidence>
<keyword evidence="2" id="KW-0238">DNA-binding</keyword>
<dbReference type="SUPFAM" id="SSF52172">
    <property type="entry name" value="CheY-like"/>
    <property type="match status" value="1"/>
</dbReference>
<protein>
    <recommendedName>
        <fullName evidence="10">AraC family transcriptional regulator</fullName>
    </recommendedName>
</protein>
<sequence>MLSILVVDDHKEEREGIAFLIKELGFPLQLHVAENGRKALEYVSAHSVDILFTDVRMPIMDGLQLTKEALKLYPKLKVILFSGFAEFEYAKTALSLGVSEYLLKPVNIEAFQTTLEKVIQELKNQQQKEEASQRKLSYVRKHLLFSLVNGIGSPPPLQELSIELPSHYNKMLLLEFDKPFFETVDSEFEEFVLGLVDTSADYLNLNGCQSLLLFPEQEFPSSQFDNHSAIHLHHCIHDKYKVNCYLAMKEEVTSILDLGSLLTSLEELMEYRFFLPDTFVFNTQNDLHFSEALYPDLTDSHLLDQIRNNLKDQDLFSLRANTEILYQKYVHQVQYSHLYVKYMFSTIYQEIMTQAAPISEMELQTAVETIYGSEDLRDIKDIIFEGIARIDQNSTNHEPTQNRDVDAVKQYIEQYYADDLSLEMLAAKVYLSPHYLSSIFKKQTGCGLNKYIKNVRMQNAKELLTNTHQKISNICTAVGYRNISYFCQNFRDFYGYTPEKYRQYNQKSSVYREEHYATLADT</sequence>
<evidence type="ECO:0000259" key="7">
    <source>
        <dbReference type="PROSITE" id="PS50110"/>
    </source>
</evidence>
<gene>
    <name evidence="8" type="ORF">UQ64_15980</name>
</gene>
<dbReference type="InterPro" id="IPR020449">
    <property type="entry name" value="Tscrpt_reg_AraC-type_HTH"/>
</dbReference>
<feature type="domain" description="Response regulatory" evidence="7">
    <location>
        <begin position="3"/>
        <end position="119"/>
    </location>
</feature>
<organism evidence="8 9">
    <name type="scientific">Paenibacillus etheri</name>
    <dbReference type="NCBI Taxonomy" id="1306852"/>
    <lineage>
        <taxon>Bacteria</taxon>
        <taxon>Bacillati</taxon>
        <taxon>Bacillota</taxon>
        <taxon>Bacilli</taxon>
        <taxon>Bacillales</taxon>
        <taxon>Paenibacillaceae</taxon>
        <taxon>Paenibacillus</taxon>
    </lineage>
</organism>
<dbReference type="Proteomes" id="UP000054709">
    <property type="component" value="Unassembled WGS sequence"/>
</dbReference>
<evidence type="ECO:0000256" key="4">
    <source>
        <dbReference type="PROSITE-ProRule" id="PRU00169"/>
    </source>
</evidence>
<dbReference type="AlphaFoldDB" id="A0A0W1AYK7"/>
<dbReference type="InterPro" id="IPR018062">
    <property type="entry name" value="HTH_AraC-typ_CS"/>
</dbReference>
<keyword evidence="5" id="KW-0175">Coiled coil</keyword>
<dbReference type="PROSITE" id="PS00041">
    <property type="entry name" value="HTH_ARAC_FAMILY_1"/>
    <property type="match status" value="1"/>
</dbReference>
<dbReference type="Pfam" id="PF00072">
    <property type="entry name" value="Response_reg"/>
    <property type="match status" value="1"/>
</dbReference>
<dbReference type="Gene3D" id="3.40.50.2300">
    <property type="match status" value="1"/>
</dbReference>
<dbReference type="InterPro" id="IPR011006">
    <property type="entry name" value="CheY-like_superfamily"/>
</dbReference>
<keyword evidence="1" id="KW-0805">Transcription regulation</keyword>
<dbReference type="PANTHER" id="PTHR43280">
    <property type="entry name" value="ARAC-FAMILY TRANSCRIPTIONAL REGULATOR"/>
    <property type="match status" value="1"/>
</dbReference>
<keyword evidence="4" id="KW-0597">Phosphoprotein</keyword>
<evidence type="ECO:0000256" key="1">
    <source>
        <dbReference type="ARBA" id="ARBA00023015"/>
    </source>
</evidence>
<dbReference type="CDD" id="cd17536">
    <property type="entry name" value="REC_YesN-like"/>
    <property type="match status" value="1"/>
</dbReference>
<dbReference type="InterPro" id="IPR018060">
    <property type="entry name" value="HTH_AraC"/>
</dbReference>
<dbReference type="Gene3D" id="1.10.10.60">
    <property type="entry name" value="Homeodomain-like"/>
    <property type="match status" value="2"/>
</dbReference>
<dbReference type="RefSeq" id="WP_060623849.1">
    <property type="nucleotide sequence ID" value="NZ_LCZJ02000020.1"/>
</dbReference>
<dbReference type="SMART" id="SM00448">
    <property type="entry name" value="REC"/>
    <property type="match status" value="1"/>
</dbReference>
<evidence type="ECO:0000256" key="3">
    <source>
        <dbReference type="ARBA" id="ARBA00023163"/>
    </source>
</evidence>
<dbReference type="GO" id="GO:0003700">
    <property type="term" value="F:DNA-binding transcription factor activity"/>
    <property type="evidence" value="ECO:0007669"/>
    <property type="project" value="InterPro"/>
</dbReference>
<evidence type="ECO:0000256" key="5">
    <source>
        <dbReference type="SAM" id="Coils"/>
    </source>
</evidence>
<feature type="modified residue" description="4-aspartylphosphate" evidence="4">
    <location>
        <position position="54"/>
    </location>
</feature>
<dbReference type="InterPro" id="IPR009057">
    <property type="entry name" value="Homeodomain-like_sf"/>
</dbReference>
<dbReference type="InterPro" id="IPR001789">
    <property type="entry name" value="Sig_transdc_resp-reg_receiver"/>
</dbReference>
<accession>A0A0W1AYK7</accession>
<proteinExistence type="predicted"/>
<reference evidence="8 9" key="1">
    <citation type="journal article" date="2015" name="Int. Biodeterior. Biodegradation">
        <title>Physiological and genetic screening methods for the isolation of methyl tert-butyl ether-degrading bacteria for bioremediation purposes.</title>
        <authorList>
            <person name="Guisado I.M."/>
            <person name="Purswani J."/>
            <person name="Gonzalez Lopez J."/>
            <person name="Pozo C."/>
        </authorList>
    </citation>
    <scope>NUCLEOTIDE SEQUENCE [LARGE SCALE GENOMIC DNA]</scope>
    <source>
        <strain evidence="8 9">SH7</strain>
    </source>
</reference>
<dbReference type="PROSITE" id="PS50110">
    <property type="entry name" value="RESPONSE_REGULATORY"/>
    <property type="match status" value="1"/>
</dbReference>
<comment type="caution">
    <text evidence="8">The sequence shown here is derived from an EMBL/GenBank/DDBJ whole genome shotgun (WGS) entry which is preliminary data.</text>
</comment>
<evidence type="ECO:0000313" key="8">
    <source>
        <dbReference type="EMBL" id="KTD86352.1"/>
    </source>
</evidence>
<dbReference type="GO" id="GO:0043565">
    <property type="term" value="F:sequence-specific DNA binding"/>
    <property type="evidence" value="ECO:0007669"/>
    <property type="project" value="InterPro"/>
</dbReference>
<dbReference type="Pfam" id="PF12833">
    <property type="entry name" value="HTH_18"/>
    <property type="match status" value="1"/>
</dbReference>
<dbReference type="OrthoDB" id="9794370at2"/>
<dbReference type="EMBL" id="LCZJ02000020">
    <property type="protein sequence ID" value="KTD86352.1"/>
    <property type="molecule type" value="Genomic_DNA"/>
</dbReference>
<keyword evidence="3" id="KW-0804">Transcription</keyword>
<evidence type="ECO:0000259" key="6">
    <source>
        <dbReference type="PROSITE" id="PS01124"/>
    </source>
</evidence>
<dbReference type="PROSITE" id="PS01124">
    <property type="entry name" value="HTH_ARAC_FAMILY_2"/>
    <property type="match status" value="1"/>
</dbReference>
<feature type="domain" description="HTH araC/xylS-type" evidence="6">
    <location>
        <begin position="406"/>
        <end position="504"/>
    </location>
</feature>
<dbReference type="GO" id="GO:0000160">
    <property type="term" value="P:phosphorelay signal transduction system"/>
    <property type="evidence" value="ECO:0007669"/>
    <property type="project" value="InterPro"/>
</dbReference>
<dbReference type="SUPFAM" id="SSF46689">
    <property type="entry name" value="Homeodomain-like"/>
    <property type="match status" value="2"/>
</dbReference>
<evidence type="ECO:0008006" key="10">
    <source>
        <dbReference type="Google" id="ProtNLM"/>
    </source>
</evidence>